<evidence type="ECO:0000313" key="5">
    <source>
        <dbReference type="Proteomes" id="UP000199315"/>
    </source>
</evidence>
<feature type="signal peptide" evidence="2">
    <location>
        <begin position="1"/>
        <end position="21"/>
    </location>
</feature>
<feature type="chain" id="PRO_5039541142" evidence="2">
    <location>
        <begin position="22"/>
        <end position="370"/>
    </location>
</feature>
<gene>
    <name evidence="4" type="ORF">SAMN05421730_102614</name>
</gene>
<dbReference type="STRING" id="1619234.SAMN05421730_102614"/>
<dbReference type="EMBL" id="FMKA01000026">
    <property type="protein sequence ID" value="SCP98781.1"/>
    <property type="molecule type" value="Genomic_DNA"/>
</dbReference>
<dbReference type="PROSITE" id="PS51257">
    <property type="entry name" value="PROKAR_LIPOPROTEIN"/>
    <property type="match status" value="1"/>
</dbReference>
<feature type="compositionally biased region" description="Basic and acidic residues" evidence="1">
    <location>
        <begin position="40"/>
        <end position="51"/>
    </location>
</feature>
<evidence type="ECO:0000256" key="2">
    <source>
        <dbReference type="SAM" id="SignalP"/>
    </source>
</evidence>
<keyword evidence="5" id="KW-1185">Reference proteome</keyword>
<keyword evidence="2" id="KW-0732">Signal</keyword>
<feature type="region of interest" description="Disordered" evidence="1">
    <location>
        <begin position="29"/>
        <end position="92"/>
    </location>
</feature>
<dbReference type="RefSeq" id="WP_091235952.1">
    <property type="nucleotide sequence ID" value="NZ_FMKA01000026.1"/>
</dbReference>
<dbReference type="PROSITE" id="PS51782">
    <property type="entry name" value="LYSM"/>
    <property type="match status" value="2"/>
</dbReference>
<organism evidence="4 5">
    <name type="scientific">Anaerobium acetethylicum</name>
    <dbReference type="NCBI Taxonomy" id="1619234"/>
    <lineage>
        <taxon>Bacteria</taxon>
        <taxon>Bacillati</taxon>
        <taxon>Bacillota</taxon>
        <taxon>Clostridia</taxon>
        <taxon>Lachnospirales</taxon>
        <taxon>Lachnospiraceae</taxon>
        <taxon>Anaerobium</taxon>
    </lineage>
</organism>
<dbReference type="SUPFAM" id="SSF54106">
    <property type="entry name" value="LysM domain"/>
    <property type="match status" value="2"/>
</dbReference>
<feature type="domain" description="LysM" evidence="3">
    <location>
        <begin position="162"/>
        <end position="206"/>
    </location>
</feature>
<evidence type="ECO:0000256" key="1">
    <source>
        <dbReference type="SAM" id="MobiDB-lite"/>
    </source>
</evidence>
<proteinExistence type="predicted"/>
<dbReference type="Proteomes" id="UP000199315">
    <property type="component" value="Unassembled WGS sequence"/>
</dbReference>
<accession>A0A1D3TWZ0</accession>
<dbReference type="InterPro" id="IPR018392">
    <property type="entry name" value="LysM"/>
</dbReference>
<dbReference type="OrthoDB" id="9783374at2"/>
<dbReference type="AlphaFoldDB" id="A0A1D3TWZ0"/>
<evidence type="ECO:0000259" key="3">
    <source>
        <dbReference type="PROSITE" id="PS51782"/>
    </source>
</evidence>
<dbReference type="Gene3D" id="3.10.350.10">
    <property type="entry name" value="LysM domain"/>
    <property type="match status" value="2"/>
</dbReference>
<dbReference type="CDD" id="cd00118">
    <property type="entry name" value="LysM"/>
    <property type="match status" value="2"/>
</dbReference>
<name>A0A1D3TWZ0_9FIRM</name>
<protein>
    <submittedName>
        <fullName evidence="4">LysM domain-containing protein</fullName>
    </submittedName>
</protein>
<dbReference type="InterPro" id="IPR036779">
    <property type="entry name" value="LysM_dom_sf"/>
</dbReference>
<sequence length="370" mass="40587">MKRADVLSKLIAILLCTTIFAGCSYVTTPEKTQTEEETEEQTKEQTEKMTEEQTEEITEEQTEEITEEQTEEITEEQTEEITEEQTETEKQLTLDKKTAAALDTRIAALGEITLDKSETVASLMADYNALTPSQKIFVTNYALLMSASETLAELNSTPQKPASYTVKPGDSLGKIAAFYGATLLQVVSANNIENPDLIYSGQVLAIPLGAGNPLPSTVKYTVKSGDTLSKIAAQYGIDFQEIAFVNSIDDPGLIYKGQALTIPVYASEKISDPILVSVTGIDRALKILSYDKLGEIYETEDGYAIRNESAKIRSMLVADNASIYILDGGSTHLVPTDFAGLYAHLESNPHLYKLEINGDYIISIVQQYMP</sequence>
<dbReference type="PANTHER" id="PTHR33734">
    <property type="entry name" value="LYSM DOMAIN-CONTAINING GPI-ANCHORED PROTEIN 2"/>
    <property type="match status" value="1"/>
</dbReference>
<reference evidence="4 5" key="1">
    <citation type="submission" date="2016-09" db="EMBL/GenBank/DDBJ databases">
        <authorList>
            <person name="Capua I."/>
            <person name="De Benedictis P."/>
            <person name="Joannis T."/>
            <person name="Lombin L.H."/>
            <person name="Cattoli G."/>
        </authorList>
    </citation>
    <scope>NUCLEOTIDE SEQUENCE [LARGE SCALE GENOMIC DNA]</scope>
    <source>
        <strain evidence="4 5">GluBS11</strain>
    </source>
</reference>
<dbReference type="PANTHER" id="PTHR33734:SF22">
    <property type="entry name" value="MEMBRANE-BOUND LYTIC MUREIN TRANSGLYCOSYLASE D"/>
    <property type="match status" value="1"/>
</dbReference>
<feature type="domain" description="LysM" evidence="3">
    <location>
        <begin position="218"/>
        <end position="262"/>
    </location>
</feature>
<dbReference type="Pfam" id="PF01476">
    <property type="entry name" value="LysM"/>
    <property type="match status" value="2"/>
</dbReference>
<evidence type="ECO:0000313" key="4">
    <source>
        <dbReference type="EMBL" id="SCP98781.1"/>
    </source>
</evidence>
<dbReference type="SMART" id="SM00257">
    <property type="entry name" value="LysM"/>
    <property type="match status" value="2"/>
</dbReference>
<feature type="compositionally biased region" description="Acidic residues" evidence="1">
    <location>
        <begin position="52"/>
        <end position="86"/>
    </location>
</feature>